<accession>X1G611</accession>
<dbReference type="SUPFAM" id="SSF55681">
    <property type="entry name" value="Class II aaRS and biotin synthetases"/>
    <property type="match status" value="1"/>
</dbReference>
<feature type="non-terminal residue" evidence="2">
    <location>
        <position position="1"/>
    </location>
</feature>
<evidence type="ECO:0000313" key="2">
    <source>
        <dbReference type="EMBL" id="GAH36954.1"/>
    </source>
</evidence>
<dbReference type="InterPro" id="IPR004516">
    <property type="entry name" value="HisRS/HisZ"/>
</dbReference>
<feature type="domain" description="Class II Histidinyl-tRNA synthetase (HisRS)-like catalytic core" evidence="1">
    <location>
        <begin position="3"/>
        <end position="162"/>
    </location>
</feature>
<comment type="caution">
    <text evidence="2">The sequence shown here is derived from an EMBL/GenBank/DDBJ whole genome shotgun (WGS) entry which is preliminary data.</text>
</comment>
<dbReference type="Gene3D" id="3.30.930.10">
    <property type="entry name" value="Bira Bifunctional Protein, Domain 2"/>
    <property type="match status" value="1"/>
</dbReference>
<dbReference type="PANTHER" id="PTHR43707:SF1">
    <property type="entry name" value="HISTIDINE--TRNA LIGASE, MITOCHONDRIAL-RELATED"/>
    <property type="match status" value="1"/>
</dbReference>
<dbReference type="EMBL" id="BARU01006793">
    <property type="protein sequence ID" value="GAH36954.1"/>
    <property type="molecule type" value="Genomic_DNA"/>
</dbReference>
<sequence>IGVELRLSHAGLIRTLLQKLGLSPDEQNRIFDQILDGDEEALARVESGRPELGRALFPLLDLKGKSSRFVKSSKALITRNLPELKPYIDDFISITDLLQALGCAYQIDIASGRGFEYYTGVIFQLFMGEEKIGGGGRYDALIPLMGGGDTPASGFALYLDRLMSLIKLETLAKPLAERILVKFEPEAMKEGFGTAGYLREAGCVAELYLGGQELANFRWRLDVQSKAPPHDSHLIPTLIPEAKRLSQLKGNLLVTLSLSGCLSTSPPNFYNPINPIPLLSKNVQNSSHKAGVFSKVWLPLIL</sequence>
<dbReference type="PANTHER" id="PTHR43707">
    <property type="entry name" value="HISTIDYL-TRNA SYNTHETASE"/>
    <property type="match status" value="1"/>
</dbReference>
<dbReference type="AlphaFoldDB" id="X1G611"/>
<evidence type="ECO:0000259" key="1">
    <source>
        <dbReference type="Pfam" id="PF13393"/>
    </source>
</evidence>
<reference evidence="2" key="1">
    <citation type="journal article" date="2014" name="Front. Microbiol.">
        <title>High frequency of phylogenetically diverse reductive dehalogenase-homologous genes in deep subseafloor sedimentary metagenomes.</title>
        <authorList>
            <person name="Kawai M."/>
            <person name="Futagami T."/>
            <person name="Toyoda A."/>
            <person name="Takaki Y."/>
            <person name="Nishi S."/>
            <person name="Hori S."/>
            <person name="Arai W."/>
            <person name="Tsubouchi T."/>
            <person name="Morono Y."/>
            <person name="Uchiyama I."/>
            <person name="Ito T."/>
            <person name="Fujiyama A."/>
            <person name="Inagaki F."/>
            <person name="Takami H."/>
        </authorList>
    </citation>
    <scope>NUCLEOTIDE SEQUENCE</scope>
    <source>
        <strain evidence="2">Expedition CK06-06</strain>
    </source>
</reference>
<name>X1G611_9ZZZZ</name>
<dbReference type="GO" id="GO:0006427">
    <property type="term" value="P:histidyl-tRNA aminoacylation"/>
    <property type="evidence" value="ECO:0007669"/>
    <property type="project" value="TreeGrafter"/>
</dbReference>
<dbReference type="InterPro" id="IPR045864">
    <property type="entry name" value="aa-tRNA-synth_II/BPL/LPL"/>
</dbReference>
<organism evidence="2">
    <name type="scientific">marine sediment metagenome</name>
    <dbReference type="NCBI Taxonomy" id="412755"/>
    <lineage>
        <taxon>unclassified sequences</taxon>
        <taxon>metagenomes</taxon>
        <taxon>ecological metagenomes</taxon>
    </lineage>
</organism>
<dbReference type="Pfam" id="PF13393">
    <property type="entry name" value="tRNA-synt_His"/>
    <property type="match status" value="1"/>
</dbReference>
<protein>
    <recommendedName>
        <fullName evidence="1">Class II Histidinyl-tRNA synthetase (HisRS)-like catalytic core domain-containing protein</fullName>
    </recommendedName>
</protein>
<dbReference type="GO" id="GO:0005737">
    <property type="term" value="C:cytoplasm"/>
    <property type="evidence" value="ECO:0007669"/>
    <property type="project" value="InterPro"/>
</dbReference>
<dbReference type="GO" id="GO:0004821">
    <property type="term" value="F:histidine-tRNA ligase activity"/>
    <property type="evidence" value="ECO:0007669"/>
    <property type="project" value="TreeGrafter"/>
</dbReference>
<gene>
    <name evidence="2" type="ORF">S03H2_13376</name>
</gene>
<dbReference type="InterPro" id="IPR041715">
    <property type="entry name" value="HisRS-like_core"/>
</dbReference>
<proteinExistence type="predicted"/>